<dbReference type="InterPro" id="IPR001789">
    <property type="entry name" value="Sig_transdc_resp-reg_receiver"/>
</dbReference>
<dbReference type="SUPFAM" id="SSF52172">
    <property type="entry name" value="CheY-like"/>
    <property type="match status" value="1"/>
</dbReference>
<comment type="caution">
    <text evidence="6">The sequence shown here is derived from an EMBL/GenBank/DDBJ whole genome shotgun (WGS) entry which is preliminary data.</text>
</comment>
<protein>
    <submittedName>
        <fullName evidence="6">Response regulator</fullName>
    </submittedName>
</protein>
<dbReference type="PANTHER" id="PTHR44688:SF16">
    <property type="entry name" value="DNA-BINDING TRANSCRIPTIONAL ACTIVATOR DEVR_DOSR"/>
    <property type="match status" value="1"/>
</dbReference>
<evidence type="ECO:0000313" key="7">
    <source>
        <dbReference type="Proteomes" id="UP000462362"/>
    </source>
</evidence>
<name>A0A6I3S3T2_9BURK</name>
<sequence>MKPKKLLIRVVDDDANLRQSLKFLLEAEGWEVETYESAEAFITGDSPSVPGCIILDVRMERMSGLELQKLLNERGNLLPIVFLTGHGDMEMAVNAMKNGAIDFVAKPIDPEKFIAAITRTIEKQHLRNLGIASEGELRARNALLTTREKEICRFLARGLLNRETAARLSISERTVEGHRASAFKKLQIKTVSELALILTELRVTS</sequence>
<evidence type="ECO:0000256" key="3">
    <source>
        <dbReference type="ARBA" id="ARBA00023015"/>
    </source>
</evidence>
<keyword evidence="5" id="KW-0804">Transcription</keyword>
<dbReference type="InterPro" id="IPR000792">
    <property type="entry name" value="Tscrpt_reg_LuxR_C"/>
</dbReference>
<dbReference type="InterPro" id="IPR016032">
    <property type="entry name" value="Sig_transdc_resp-reg_C-effctor"/>
</dbReference>
<keyword evidence="3" id="KW-0805">Transcription regulation</keyword>
<evidence type="ECO:0000313" key="6">
    <source>
        <dbReference type="EMBL" id="MTU43095.1"/>
    </source>
</evidence>
<dbReference type="PRINTS" id="PR00038">
    <property type="entry name" value="HTHLUXR"/>
</dbReference>
<dbReference type="CDD" id="cd06170">
    <property type="entry name" value="LuxR_C_like"/>
    <property type="match status" value="1"/>
</dbReference>
<keyword evidence="1" id="KW-0597">Phosphoprotein</keyword>
<reference evidence="6 7" key="1">
    <citation type="journal article" date="2019" name="Nat. Med.">
        <title>A library of human gut bacterial isolates paired with longitudinal multiomics data enables mechanistic microbiome research.</title>
        <authorList>
            <person name="Poyet M."/>
            <person name="Groussin M."/>
            <person name="Gibbons S.M."/>
            <person name="Avila-Pacheco J."/>
            <person name="Jiang X."/>
            <person name="Kearney S.M."/>
            <person name="Perrotta A.R."/>
            <person name="Berdy B."/>
            <person name="Zhao S."/>
            <person name="Lieberman T.D."/>
            <person name="Swanson P.K."/>
            <person name="Smith M."/>
            <person name="Roesemann S."/>
            <person name="Alexander J.E."/>
            <person name="Rich S.A."/>
            <person name="Livny J."/>
            <person name="Vlamakis H."/>
            <person name="Clish C."/>
            <person name="Bullock K."/>
            <person name="Deik A."/>
            <person name="Scott J."/>
            <person name="Pierce K.A."/>
            <person name="Xavier R.J."/>
            <person name="Alm E.J."/>
        </authorList>
    </citation>
    <scope>NUCLEOTIDE SEQUENCE [LARGE SCALE GENOMIC DNA]</scope>
    <source>
        <strain evidence="6 7">BIOML-A2</strain>
    </source>
</reference>
<dbReference type="EMBL" id="WNCL01000012">
    <property type="protein sequence ID" value="MTU43095.1"/>
    <property type="molecule type" value="Genomic_DNA"/>
</dbReference>
<evidence type="ECO:0000256" key="2">
    <source>
        <dbReference type="ARBA" id="ARBA00023012"/>
    </source>
</evidence>
<dbReference type="PROSITE" id="PS50043">
    <property type="entry name" value="HTH_LUXR_2"/>
    <property type="match status" value="1"/>
</dbReference>
<dbReference type="Pfam" id="PF00072">
    <property type="entry name" value="Response_reg"/>
    <property type="match status" value="1"/>
</dbReference>
<dbReference type="PROSITE" id="PS50110">
    <property type="entry name" value="RESPONSE_REGULATORY"/>
    <property type="match status" value="1"/>
</dbReference>
<dbReference type="CDD" id="cd17537">
    <property type="entry name" value="REC_FixJ"/>
    <property type="match status" value="1"/>
</dbReference>
<accession>A0A6I3S3T2</accession>
<dbReference type="GO" id="GO:0006355">
    <property type="term" value="P:regulation of DNA-templated transcription"/>
    <property type="evidence" value="ECO:0007669"/>
    <property type="project" value="InterPro"/>
</dbReference>
<dbReference type="Gene3D" id="3.40.50.2300">
    <property type="match status" value="1"/>
</dbReference>
<proteinExistence type="predicted"/>
<dbReference type="GO" id="GO:0000160">
    <property type="term" value="P:phosphorelay signal transduction system"/>
    <property type="evidence" value="ECO:0007669"/>
    <property type="project" value="UniProtKB-KW"/>
</dbReference>
<dbReference type="SUPFAM" id="SSF46894">
    <property type="entry name" value="C-terminal effector domain of the bipartite response regulators"/>
    <property type="match status" value="1"/>
</dbReference>
<dbReference type="InterPro" id="IPR036388">
    <property type="entry name" value="WH-like_DNA-bd_sf"/>
</dbReference>
<gene>
    <name evidence="6" type="ORF">GMD42_05565</name>
</gene>
<dbReference type="RefSeq" id="WP_149879713.1">
    <property type="nucleotide sequence ID" value="NZ_WNCA01000022.1"/>
</dbReference>
<organism evidence="6 7">
    <name type="scientific">Parasutterella excrementihominis</name>
    <dbReference type="NCBI Taxonomy" id="487175"/>
    <lineage>
        <taxon>Bacteria</taxon>
        <taxon>Pseudomonadati</taxon>
        <taxon>Pseudomonadota</taxon>
        <taxon>Betaproteobacteria</taxon>
        <taxon>Burkholderiales</taxon>
        <taxon>Sutterellaceae</taxon>
        <taxon>Parasutterella</taxon>
    </lineage>
</organism>
<dbReference type="PANTHER" id="PTHR44688">
    <property type="entry name" value="DNA-BINDING TRANSCRIPTIONAL ACTIVATOR DEVR_DOSR"/>
    <property type="match status" value="1"/>
</dbReference>
<dbReference type="SMART" id="SM00421">
    <property type="entry name" value="HTH_LUXR"/>
    <property type="match status" value="1"/>
</dbReference>
<dbReference type="Gene3D" id="1.10.10.10">
    <property type="entry name" value="Winged helix-like DNA-binding domain superfamily/Winged helix DNA-binding domain"/>
    <property type="match status" value="1"/>
</dbReference>
<dbReference type="SMART" id="SM00448">
    <property type="entry name" value="REC"/>
    <property type="match status" value="1"/>
</dbReference>
<evidence type="ECO:0000256" key="4">
    <source>
        <dbReference type="ARBA" id="ARBA00023125"/>
    </source>
</evidence>
<dbReference type="Pfam" id="PF00196">
    <property type="entry name" value="GerE"/>
    <property type="match status" value="1"/>
</dbReference>
<evidence type="ECO:0000256" key="1">
    <source>
        <dbReference type="ARBA" id="ARBA00022553"/>
    </source>
</evidence>
<dbReference type="AlphaFoldDB" id="A0A6I3S3T2"/>
<dbReference type="GO" id="GO:0003677">
    <property type="term" value="F:DNA binding"/>
    <property type="evidence" value="ECO:0007669"/>
    <property type="project" value="UniProtKB-KW"/>
</dbReference>
<dbReference type="InterPro" id="IPR011006">
    <property type="entry name" value="CheY-like_superfamily"/>
</dbReference>
<dbReference type="FunFam" id="3.40.50.2300:FF:000018">
    <property type="entry name" value="DNA-binding transcriptional regulator NtrC"/>
    <property type="match status" value="1"/>
</dbReference>
<keyword evidence="2" id="KW-0902">Two-component regulatory system</keyword>
<evidence type="ECO:0000256" key="5">
    <source>
        <dbReference type="ARBA" id="ARBA00023163"/>
    </source>
</evidence>
<keyword evidence="4" id="KW-0238">DNA-binding</keyword>
<dbReference type="Proteomes" id="UP000462362">
    <property type="component" value="Unassembled WGS sequence"/>
</dbReference>